<gene>
    <name evidence="2" type="ORF">GCM10009817_01890</name>
</gene>
<evidence type="ECO:0000256" key="1">
    <source>
        <dbReference type="SAM" id="MobiDB-lite"/>
    </source>
</evidence>
<feature type="region of interest" description="Disordered" evidence="1">
    <location>
        <begin position="50"/>
        <end position="72"/>
    </location>
</feature>
<accession>A0ABN2R9U0</accession>
<evidence type="ECO:0000313" key="3">
    <source>
        <dbReference type="Proteomes" id="UP001500013"/>
    </source>
</evidence>
<proteinExistence type="predicted"/>
<dbReference type="Proteomes" id="UP001500013">
    <property type="component" value="Unassembled WGS sequence"/>
</dbReference>
<protein>
    <submittedName>
        <fullName evidence="2">Uncharacterized protein</fullName>
    </submittedName>
</protein>
<sequence>MLFMVVHPLTFIVDPVSSGCLESRDPSVTLCGAIRASGVPPAWVLAAGRGSCDHGGTGPTRARRTRAPDAQE</sequence>
<dbReference type="EMBL" id="BAAAPU010000001">
    <property type="protein sequence ID" value="GAA1965714.1"/>
    <property type="molecule type" value="Genomic_DNA"/>
</dbReference>
<reference evidence="2 3" key="1">
    <citation type="journal article" date="2019" name="Int. J. Syst. Evol. Microbiol.">
        <title>The Global Catalogue of Microorganisms (GCM) 10K type strain sequencing project: providing services to taxonomists for standard genome sequencing and annotation.</title>
        <authorList>
            <consortium name="The Broad Institute Genomics Platform"/>
            <consortium name="The Broad Institute Genome Sequencing Center for Infectious Disease"/>
            <person name="Wu L."/>
            <person name="Ma J."/>
        </authorList>
    </citation>
    <scope>NUCLEOTIDE SEQUENCE [LARGE SCALE GENOMIC DNA]</scope>
    <source>
        <strain evidence="2 3">JCM 15628</strain>
    </source>
</reference>
<comment type="caution">
    <text evidence="2">The sequence shown here is derived from an EMBL/GenBank/DDBJ whole genome shotgun (WGS) entry which is preliminary data.</text>
</comment>
<evidence type="ECO:0000313" key="2">
    <source>
        <dbReference type="EMBL" id="GAA1965714.1"/>
    </source>
</evidence>
<organism evidence="2 3">
    <name type="scientific">Terrabacter lapilli</name>
    <dbReference type="NCBI Taxonomy" id="436231"/>
    <lineage>
        <taxon>Bacteria</taxon>
        <taxon>Bacillati</taxon>
        <taxon>Actinomycetota</taxon>
        <taxon>Actinomycetes</taxon>
        <taxon>Micrococcales</taxon>
        <taxon>Intrasporangiaceae</taxon>
        <taxon>Terrabacter</taxon>
    </lineage>
</organism>
<name>A0ABN2R9U0_9MICO</name>
<keyword evidence="3" id="KW-1185">Reference proteome</keyword>